<sequence>MLGILITPVYANSAAQSQNQSFPFTPLHVPGRTVPKPDIPVHPLNANSGRTSPNQTFPFTHSSQIRTHSAKPVIPAHSLNVPDAQHQTNLNDLSALLPPFLSLRGVGDTEMAGLPSSSPQGSFKHHSCPTAFSPFRIESKLPPIRPTSIEVAWPVTVALRESECCCS</sequence>
<dbReference type="EMBL" id="BGPR01015190">
    <property type="protein sequence ID" value="GBN68344.1"/>
    <property type="molecule type" value="Genomic_DNA"/>
</dbReference>
<protein>
    <submittedName>
        <fullName evidence="1">Uncharacterized protein</fullName>
    </submittedName>
</protein>
<accession>A0A4Y2QY53</accession>
<evidence type="ECO:0000313" key="1">
    <source>
        <dbReference type="EMBL" id="GBN68344.1"/>
    </source>
</evidence>
<proteinExistence type="predicted"/>
<organism evidence="1 2">
    <name type="scientific">Araneus ventricosus</name>
    <name type="common">Orbweaver spider</name>
    <name type="synonym">Epeira ventricosa</name>
    <dbReference type="NCBI Taxonomy" id="182803"/>
    <lineage>
        <taxon>Eukaryota</taxon>
        <taxon>Metazoa</taxon>
        <taxon>Ecdysozoa</taxon>
        <taxon>Arthropoda</taxon>
        <taxon>Chelicerata</taxon>
        <taxon>Arachnida</taxon>
        <taxon>Araneae</taxon>
        <taxon>Araneomorphae</taxon>
        <taxon>Entelegynae</taxon>
        <taxon>Araneoidea</taxon>
        <taxon>Araneidae</taxon>
        <taxon>Araneus</taxon>
    </lineage>
</organism>
<name>A0A4Y2QY53_ARAVE</name>
<dbReference type="AlphaFoldDB" id="A0A4Y2QY53"/>
<gene>
    <name evidence="1" type="ORF">AVEN_224327_1</name>
</gene>
<evidence type="ECO:0000313" key="2">
    <source>
        <dbReference type="Proteomes" id="UP000499080"/>
    </source>
</evidence>
<comment type="caution">
    <text evidence="1">The sequence shown here is derived from an EMBL/GenBank/DDBJ whole genome shotgun (WGS) entry which is preliminary data.</text>
</comment>
<keyword evidence="2" id="KW-1185">Reference proteome</keyword>
<reference evidence="1 2" key="1">
    <citation type="journal article" date="2019" name="Sci. Rep.">
        <title>Orb-weaving spider Araneus ventricosus genome elucidates the spidroin gene catalogue.</title>
        <authorList>
            <person name="Kono N."/>
            <person name="Nakamura H."/>
            <person name="Ohtoshi R."/>
            <person name="Moran D.A.P."/>
            <person name="Shinohara A."/>
            <person name="Yoshida Y."/>
            <person name="Fujiwara M."/>
            <person name="Mori M."/>
            <person name="Tomita M."/>
            <person name="Arakawa K."/>
        </authorList>
    </citation>
    <scope>NUCLEOTIDE SEQUENCE [LARGE SCALE GENOMIC DNA]</scope>
</reference>
<dbReference type="Proteomes" id="UP000499080">
    <property type="component" value="Unassembled WGS sequence"/>
</dbReference>